<dbReference type="Proteomes" id="UP000250003">
    <property type="component" value="Chromosome"/>
</dbReference>
<protein>
    <submittedName>
        <fullName evidence="2">Dipicolinate synthase</fullName>
    </submittedName>
</protein>
<accession>A0A2Z4UCG2</accession>
<sequence length="289" mass="32022">MKRLKSHFYRFAVLGGDMRQVYLAELLEEKEYQVQRYGLTGGNEKESCSLEACLKMAQVVVAPIPFLREGVVFSKNTEKKILPQELLLHTRPGSILFAGGIPKEYEKQAKEKGIICVDYLKDGYTAVKNTIATAEGSLAEAIIRSSGNLTGSNCLVIGYGKCGSTLVSYLKKFSCTVFVADKEEKQRIKAQLFADRVLENAELPQYLENMQYIFNTAPALVLCRAFLEYVPGDTLILDLASAPGGVDYEAAKQRQLQVLQLPGLPGRYAPYASAKILAEAIERYGKQNL</sequence>
<dbReference type="Gene3D" id="3.40.50.720">
    <property type="entry name" value="NAD(P)-binding Rossmann-like Domain"/>
    <property type="match status" value="1"/>
</dbReference>
<gene>
    <name evidence="2" type="ORF">DQQ01_10760</name>
</gene>
<dbReference type="KEGG" id="blau:DQQ01_10760"/>
<keyword evidence="3" id="KW-1185">Reference proteome</keyword>
<dbReference type="SUPFAM" id="SSF51735">
    <property type="entry name" value="NAD(P)-binding Rossmann-fold domains"/>
    <property type="match status" value="1"/>
</dbReference>
<dbReference type="InterPro" id="IPR031629">
    <property type="entry name" value="DpaA_N"/>
</dbReference>
<proteinExistence type="predicted"/>
<dbReference type="RefSeq" id="WP_111920041.1">
    <property type="nucleotide sequence ID" value="NZ_CAUWHR010000009.1"/>
</dbReference>
<organism evidence="2 3">
    <name type="scientific">Blautia argi</name>
    <dbReference type="NCBI Taxonomy" id="1912897"/>
    <lineage>
        <taxon>Bacteria</taxon>
        <taxon>Bacillati</taxon>
        <taxon>Bacillota</taxon>
        <taxon>Clostridia</taxon>
        <taxon>Lachnospirales</taxon>
        <taxon>Lachnospiraceae</taxon>
        <taxon>Blautia</taxon>
    </lineage>
</organism>
<evidence type="ECO:0000313" key="3">
    <source>
        <dbReference type="Proteomes" id="UP000250003"/>
    </source>
</evidence>
<dbReference type="AlphaFoldDB" id="A0A2Z4UCG2"/>
<name>A0A2Z4UCG2_9FIRM</name>
<dbReference type="Pfam" id="PF16924">
    <property type="entry name" value="DpaA_N"/>
    <property type="match status" value="1"/>
</dbReference>
<evidence type="ECO:0000259" key="1">
    <source>
        <dbReference type="Pfam" id="PF16924"/>
    </source>
</evidence>
<dbReference type="EMBL" id="CP030280">
    <property type="protein sequence ID" value="AWY98554.1"/>
    <property type="molecule type" value="Genomic_DNA"/>
</dbReference>
<dbReference type="InterPro" id="IPR036291">
    <property type="entry name" value="NAD(P)-bd_dom_sf"/>
</dbReference>
<feature type="domain" description="Dipicolinate synthase subunit A N-terminal" evidence="1">
    <location>
        <begin position="11"/>
        <end position="119"/>
    </location>
</feature>
<evidence type="ECO:0000313" key="2">
    <source>
        <dbReference type="EMBL" id="AWY98554.1"/>
    </source>
</evidence>
<reference evidence="3" key="1">
    <citation type="submission" date="2018-06" db="EMBL/GenBank/DDBJ databases">
        <title>Description of Blautia argi sp. nov., a new anaerobic isolated from dog feces.</title>
        <authorList>
            <person name="Chang Y.-H."/>
            <person name="Paek J."/>
            <person name="Shin Y."/>
        </authorList>
    </citation>
    <scope>NUCLEOTIDE SEQUENCE [LARGE SCALE GENOMIC DNA]</scope>
    <source>
        <strain evidence="3">KCTC 15426</strain>
    </source>
</reference>
<dbReference type="OrthoDB" id="8840764at2"/>